<gene>
    <name evidence="1" type="ORF">ACH49Z_13045</name>
</gene>
<sequence>MSNGWGRAHMLHPDTAAALDSARTLVHAVDDMFDEIDKIHARRPSPSGRVIPEVDGEGRLTSLYIAPGTIAASERGELISEIMSAVRDSTVDAFRQRQITIQETTWPAPKRQP</sequence>
<evidence type="ECO:0008006" key="3">
    <source>
        <dbReference type="Google" id="ProtNLM"/>
    </source>
</evidence>
<dbReference type="RefSeq" id="WP_397062158.1">
    <property type="nucleotide sequence ID" value="NZ_JBIRYL010000002.1"/>
</dbReference>
<protein>
    <recommendedName>
        <fullName evidence="3">YbaB/EbfC DNA-binding family protein</fullName>
    </recommendedName>
</protein>
<organism evidence="1 2">
    <name type="scientific">Nocardia testacea</name>
    <dbReference type="NCBI Taxonomy" id="248551"/>
    <lineage>
        <taxon>Bacteria</taxon>
        <taxon>Bacillati</taxon>
        <taxon>Actinomycetota</taxon>
        <taxon>Actinomycetes</taxon>
        <taxon>Mycobacteriales</taxon>
        <taxon>Nocardiaceae</taxon>
        <taxon>Nocardia</taxon>
    </lineage>
</organism>
<evidence type="ECO:0000313" key="2">
    <source>
        <dbReference type="Proteomes" id="UP001611494"/>
    </source>
</evidence>
<comment type="caution">
    <text evidence="1">The sequence shown here is derived from an EMBL/GenBank/DDBJ whole genome shotgun (WGS) entry which is preliminary data.</text>
</comment>
<dbReference type="EMBL" id="JBIRYL010000002">
    <property type="protein sequence ID" value="MFI2230769.1"/>
    <property type="molecule type" value="Genomic_DNA"/>
</dbReference>
<evidence type="ECO:0000313" key="1">
    <source>
        <dbReference type="EMBL" id="MFI2230769.1"/>
    </source>
</evidence>
<accession>A0ABW7VW09</accession>
<reference evidence="1 2" key="1">
    <citation type="submission" date="2024-10" db="EMBL/GenBank/DDBJ databases">
        <title>The Natural Products Discovery Center: Release of the First 8490 Sequenced Strains for Exploring Actinobacteria Biosynthetic Diversity.</title>
        <authorList>
            <person name="Kalkreuter E."/>
            <person name="Kautsar S.A."/>
            <person name="Yang D."/>
            <person name="Bader C.D."/>
            <person name="Teijaro C.N."/>
            <person name="Fluegel L."/>
            <person name="Davis C.M."/>
            <person name="Simpson J.R."/>
            <person name="Lauterbach L."/>
            <person name="Steele A.D."/>
            <person name="Gui C."/>
            <person name="Meng S."/>
            <person name="Li G."/>
            <person name="Viehrig K."/>
            <person name="Ye F."/>
            <person name="Su P."/>
            <person name="Kiefer A.F."/>
            <person name="Nichols A."/>
            <person name="Cepeda A.J."/>
            <person name="Yan W."/>
            <person name="Fan B."/>
            <person name="Jiang Y."/>
            <person name="Adhikari A."/>
            <person name="Zheng C.-J."/>
            <person name="Schuster L."/>
            <person name="Cowan T.M."/>
            <person name="Smanski M.J."/>
            <person name="Chevrette M.G."/>
            <person name="De Carvalho L.P.S."/>
            <person name="Shen B."/>
        </authorList>
    </citation>
    <scope>NUCLEOTIDE SEQUENCE [LARGE SCALE GENOMIC DNA]</scope>
    <source>
        <strain evidence="1 2">NPDC019377</strain>
    </source>
</reference>
<dbReference type="Proteomes" id="UP001611494">
    <property type="component" value="Unassembled WGS sequence"/>
</dbReference>
<name>A0ABW7VW09_9NOCA</name>
<keyword evidence="2" id="KW-1185">Reference proteome</keyword>
<proteinExistence type="predicted"/>